<organism evidence="5">
    <name type="scientific">Musca domestica</name>
    <name type="common">House fly</name>
    <dbReference type="NCBI Taxonomy" id="7370"/>
    <lineage>
        <taxon>Eukaryota</taxon>
        <taxon>Metazoa</taxon>
        <taxon>Ecdysozoa</taxon>
        <taxon>Arthropoda</taxon>
        <taxon>Hexapoda</taxon>
        <taxon>Insecta</taxon>
        <taxon>Pterygota</taxon>
        <taxon>Neoptera</taxon>
        <taxon>Endopterygota</taxon>
        <taxon>Diptera</taxon>
        <taxon>Brachycera</taxon>
        <taxon>Muscomorpha</taxon>
        <taxon>Muscoidea</taxon>
        <taxon>Muscidae</taxon>
        <taxon>Musca</taxon>
    </lineage>
</organism>
<dbReference type="Pfam" id="PF00462">
    <property type="entry name" value="Glutaredoxin"/>
    <property type="match status" value="1"/>
</dbReference>
<dbReference type="InterPro" id="IPR002109">
    <property type="entry name" value="Glutaredoxin"/>
</dbReference>
<dbReference type="RefSeq" id="XP_005190650.1">
    <property type="nucleotide sequence ID" value="XM_005190593.3"/>
</dbReference>
<evidence type="ECO:0000256" key="2">
    <source>
        <dbReference type="ARBA" id="ARBA00023004"/>
    </source>
</evidence>
<dbReference type="InterPro" id="IPR013766">
    <property type="entry name" value="Thioredoxin_domain"/>
</dbReference>
<feature type="domain" description="Thioredoxin" evidence="4">
    <location>
        <begin position="1"/>
        <end position="123"/>
    </location>
</feature>
<evidence type="ECO:0000313" key="7">
    <source>
        <dbReference type="RefSeq" id="XP_005190650.1"/>
    </source>
</evidence>
<name>A0A1I8M1A7_MUSDO</name>
<protein>
    <submittedName>
        <fullName evidence="7">Glutaredoxin 3</fullName>
    </submittedName>
</protein>
<dbReference type="VEuPathDB" id="VectorBase:MDOMA2_013811"/>
<dbReference type="InterPro" id="IPR004480">
    <property type="entry name" value="Monothiol_GRX-rel"/>
</dbReference>
<evidence type="ECO:0000313" key="5">
    <source>
        <dbReference type="EnsemblMetazoa" id="MDOA000241-PA"/>
    </source>
</evidence>
<keyword evidence="2" id="KW-0408">Iron</keyword>
<dbReference type="Pfam" id="PF00085">
    <property type="entry name" value="Thioredoxin"/>
    <property type="match status" value="1"/>
</dbReference>
<evidence type="ECO:0000259" key="4">
    <source>
        <dbReference type="PROSITE" id="PS51352"/>
    </source>
</evidence>
<reference evidence="5" key="1">
    <citation type="submission" date="2021-01" db="UniProtKB">
        <authorList>
            <consortium name="EnsemblMetazoa"/>
        </authorList>
    </citation>
    <scope>IDENTIFICATION</scope>
    <source>
        <strain evidence="5">Aabys</strain>
    </source>
</reference>
<dbReference type="Gene3D" id="3.40.30.10">
    <property type="entry name" value="Glutaredoxin"/>
    <property type="match status" value="2"/>
</dbReference>
<dbReference type="PANTHER" id="PTHR10293:SF73">
    <property type="entry name" value="GLUTAREDOXIN-3"/>
    <property type="match status" value="1"/>
</dbReference>
<dbReference type="GO" id="GO:0051536">
    <property type="term" value="F:iron-sulfur cluster binding"/>
    <property type="evidence" value="ECO:0007669"/>
    <property type="project" value="UniProtKB-KW"/>
</dbReference>
<evidence type="ECO:0000256" key="1">
    <source>
        <dbReference type="ARBA" id="ARBA00022723"/>
    </source>
</evidence>
<dbReference type="InterPro" id="IPR036249">
    <property type="entry name" value="Thioredoxin-like_sf"/>
</dbReference>
<dbReference type="NCBIfam" id="TIGR00365">
    <property type="entry name" value="Grx4 family monothiol glutaredoxin"/>
    <property type="match status" value="1"/>
</dbReference>
<dbReference type="PROSITE" id="PS51352">
    <property type="entry name" value="THIOREDOXIN_2"/>
    <property type="match status" value="1"/>
</dbReference>
<dbReference type="STRING" id="7370.A0A1I8M1A7"/>
<evidence type="ECO:0000256" key="3">
    <source>
        <dbReference type="ARBA" id="ARBA00023014"/>
    </source>
</evidence>
<gene>
    <name evidence="5" type="primary">101899035</name>
    <name evidence="7" type="synonym">LOC101899035</name>
</gene>
<accession>A0A1I8M1A7</accession>
<dbReference type="GO" id="GO:0005829">
    <property type="term" value="C:cytosol"/>
    <property type="evidence" value="ECO:0007669"/>
    <property type="project" value="TreeGrafter"/>
</dbReference>
<dbReference type="VEuPathDB" id="VectorBase:MDOA000241"/>
<dbReference type="eggNOG" id="KOG0911">
    <property type="taxonomic scope" value="Eukaryota"/>
</dbReference>
<dbReference type="GO" id="GO:0005634">
    <property type="term" value="C:nucleus"/>
    <property type="evidence" value="ECO:0007669"/>
    <property type="project" value="TreeGrafter"/>
</dbReference>
<dbReference type="SUPFAM" id="SSF52833">
    <property type="entry name" value="Thioredoxin-like"/>
    <property type="match status" value="2"/>
</dbReference>
<dbReference type="GO" id="GO:0006879">
    <property type="term" value="P:intracellular iron ion homeostasis"/>
    <property type="evidence" value="ECO:0007669"/>
    <property type="project" value="TreeGrafter"/>
</dbReference>
<proteinExistence type="predicted"/>
<reference evidence="7" key="2">
    <citation type="submission" date="2025-04" db="UniProtKB">
        <authorList>
            <consortium name="RefSeq"/>
        </authorList>
    </citation>
    <scope>IDENTIFICATION</scope>
    <source>
        <strain evidence="7">Aabys</strain>
    </source>
</reference>
<keyword evidence="3" id="KW-0411">Iron-sulfur</keyword>
<dbReference type="CDD" id="cd02984">
    <property type="entry name" value="TRX_PICOT"/>
    <property type="match status" value="1"/>
</dbReference>
<dbReference type="Proteomes" id="UP001652621">
    <property type="component" value="Unplaced"/>
</dbReference>
<dbReference type="KEGG" id="mde:101899035"/>
<evidence type="ECO:0000313" key="6">
    <source>
        <dbReference type="Proteomes" id="UP001652621"/>
    </source>
</evidence>
<dbReference type="AlphaFoldDB" id="A0A1I8M1A7"/>
<dbReference type="FunFam" id="3.40.30.10:FF:000012">
    <property type="entry name" value="Monothiol glutaredoxin"/>
    <property type="match status" value="1"/>
</dbReference>
<dbReference type="EnsemblMetazoa" id="MDOA000241-RA">
    <property type="protein sequence ID" value="MDOA000241-PA"/>
    <property type="gene ID" value="MDOA000241"/>
</dbReference>
<dbReference type="InterPro" id="IPR033658">
    <property type="entry name" value="GRX_PICOT-like"/>
</dbReference>
<dbReference type="PROSITE" id="PS51354">
    <property type="entry name" value="GLUTAREDOXIN_2"/>
    <property type="match status" value="1"/>
</dbReference>
<dbReference type="GO" id="GO:0046872">
    <property type="term" value="F:metal ion binding"/>
    <property type="evidence" value="ECO:0007669"/>
    <property type="project" value="UniProtKB-KW"/>
</dbReference>
<keyword evidence="6" id="KW-1185">Reference proteome</keyword>
<dbReference type="CDD" id="cd03028">
    <property type="entry name" value="GRX_PICOT_like"/>
    <property type="match status" value="1"/>
</dbReference>
<dbReference type="OrthoDB" id="415696at2759"/>
<sequence>MPVTVIKSEEEYKQLIGADKTSVVLFSAEWAEQCKQVLDVLEDLSKLLGDKLQFITITAEEYPEVAMKHQIEAVPTVIFFTKGTAVDRVDGVDIPSLSAKCKKLGASATSDQPLEERLKALINKAPLMIFMKGDREAPRCGFSKQLIAIVNETGLPYETFDILTDEEVRQGLKTYSDWPTYPQVYVKGELVGGLDIIKELKANNELETTLKG</sequence>
<keyword evidence="1" id="KW-0479">Metal-binding</keyword>
<dbReference type="PANTHER" id="PTHR10293">
    <property type="entry name" value="GLUTAREDOXIN FAMILY MEMBER"/>
    <property type="match status" value="1"/>
</dbReference>